<evidence type="ECO:0000313" key="2">
    <source>
        <dbReference type="EMBL" id="KAG5168539.1"/>
    </source>
</evidence>
<evidence type="ECO:0000256" key="1">
    <source>
        <dbReference type="SAM" id="MobiDB-lite"/>
    </source>
</evidence>
<sequence>MSIALPSTPASVGSKHTQEPAMPEDENQLPNEDQYQPQHVLSKVSKTLGKDTFFWAPTSQRLIGGLNHNVTPVNSKILHTWATLLDTTNDRRVRFEIYPVQITKVPIGLFYYERYRSGENVPEMSTEPLPPGDYDFQVFANTKIDPIAPTSNILSFKQIKYQSTLPKEKSWLLRPVAPEMMYMFDVPDDIQKEVIERDGGRCLISGTAGDDEITVVWAIPPPLPFAMRYVDGGGVYKSTTELYKSDNAFTLRKDLADAFLDGAFGVDVDDDYRIVVLKNFGPAAQPLIGPNIQAYFHHPGVKAQFKVGPKDIFLRAHFVNCLYINFQGGDIVTQYPTHIVEEREKLLGFYPGESRVSRRSRLWGDELSQLIYEHYYQRPFGPDSDNSDTEFEYESDLDEELVIGCSGNYEDEGDLGNTNVRDSK</sequence>
<proteinExistence type="predicted"/>
<evidence type="ECO:0008006" key="3">
    <source>
        <dbReference type="Google" id="ProtNLM"/>
    </source>
</evidence>
<comment type="caution">
    <text evidence="2">The sequence shown here is derived from an EMBL/GenBank/DDBJ whole genome shotgun (WGS) entry which is preliminary data.</text>
</comment>
<dbReference type="AlphaFoldDB" id="A0A8H7Y017"/>
<feature type="region of interest" description="Disordered" evidence="1">
    <location>
        <begin position="1"/>
        <end position="31"/>
    </location>
</feature>
<dbReference type="EMBL" id="JAFIQS010000006">
    <property type="protein sequence ID" value="KAG5168539.1"/>
    <property type="molecule type" value="Genomic_DNA"/>
</dbReference>
<protein>
    <recommendedName>
        <fullName evidence="3">HNH nuclease domain-containing protein</fullName>
    </recommendedName>
</protein>
<dbReference type="OrthoDB" id="3263651at2759"/>
<reference evidence="2" key="1">
    <citation type="submission" date="2021-02" db="EMBL/GenBank/DDBJ databases">
        <title>Psilocybe cubensis genome.</title>
        <authorList>
            <person name="Mckernan K.J."/>
            <person name="Crawford S."/>
            <person name="Trippe A."/>
            <person name="Kane L.T."/>
            <person name="Mclaughlin S."/>
        </authorList>
    </citation>
    <scope>NUCLEOTIDE SEQUENCE [LARGE SCALE GENOMIC DNA]</scope>
    <source>
        <strain evidence="2">MGC-MH-2018</strain>
    </source>
</reference>
<name>A0A8H7Y017_PSICU</name>
<accession>A0A8H7Y017</accession>
<organism evidence="2">
    <name type="scientific">Psilocybe cubensis</name>
    <name type="common">Psychedelic mushroom</name>
    <name type="synonym">Stropharia cubensis</name>
    <dbReference type="NCBI Taxonomy" id="181762"/>
    <lineage>
        <taxon>Eukaryota</taxon>
        <taxon>Fungi</taxon>
        <taxon>Dikarya</taxon>
        <taxon>Basidiomycota</taxon>
        <taxon>Agaricomycotina</taxon>
        <taxon>Agaricomycetes</taxon>
        <taxon>Agaricomycetidae</taxon>
        <taxon>Agaricales</taxon>
        <taxon>Agaricineae</taxon>
        <taxon>Strophariaceae</taxon>
        <taxon>Psilocybe</taxon>
    </lineage>
</organism>
<gene>
    <name evidence="2" type="ORF">JR316_007140</name>
</gene>